<gene>
    <name evidence="7" type="ORF">RJ641_009447</name>
</gene>
<evidence type="ECO:0000256" key="4">
    <source>
        <dbReference type="RuleBase" id="RU369029"/>
    </source>
</evidence>
<comment type="caution">
    <text evidence="7">The sequence shown here is derived from an EMBL/GenBank/DDBJ whole genome shotgun (WGS) entry which is preliminary data.</text>
</comment>
<dbReference type="PANTHER" id="PTHR31413">
    <property type="entry name" value="AFP HOMOLOG 2"/>
    <property type="match status" value="1"/>
</dbReference>
<organism evidence="7 8">
    <name type="scientific">Dillenia turbinata</name>
    <dbReference type="NCBI Taxonomy" id="194707"/>
    <lineage>
        <taxon>Eukaryota</taxon>
        <taxon>Viridiplantae</taxon>
        <taxon>Streptophyta</taxon>
        <taxon>Embryophyta</taxon>
        <taxon>Tracheophyta</taxon>
        <taxon>Spermatophyta</taxon>
        <taxon>Magnoliopsida</taxon>
        <taxon>eudicotyledons</taxon>
        <taxon>Gunneridae</taxon>
        <taxon>Pentapetalae</taxon>
        <taxon>Dilleniales</taxon>
        <taxon>Dilleniaceae</taxon>
        <taxon>Dillenia</taxon>
    </lineage>
</organism>
<evidence type="ECO:0000256" key="5">
    <source>
        <dbReference type="SAM" id="MobiDB-lite"/>
    </source>
</evidence>
<dbReference type="InterPro" id="IPR032308">
    <property type="entry name" value="TDBD"/>
</dbReference>
<keyword evidence="3 4" id="KW-0539">Nucleus</keyword>
<evidence type="ECO:0000256" key="1">
    <source>
        <dbReference type="ARBA" id="ARBA00004123"/>
    </source>
</evidence>
<feature type="compositionally biased region" description="Acidic residues" evidence="5">
    <location>
        <begin position="139"/>
        <end position="160"/>
    </location>
</feature>
<evidence type="ECO:0000256" key="2">
    <source>
        <dbReference type="ARBA" id="ARBA00006081"/>
    </source>
</evidence>
<evidence type="ECO:0000259" key="6">
    <source>
        <dbReference type="Pfam" id="PF16135"/>
    </source>
</evidence>
<dbReference type="GO" id="GO:0007165">
    <property type="term" value="P:signal transduction"/>
    <property type="evidence" value="ECO:0007669"/>
    <property type="project" value="InterPro"/>
</dbReference>
<dbReference type="Proteomes" id="UP001370490">
    <property type="component" value="Unassembled WGS sequence"/>
</dbReference>
<feature type="compositionally biased region" description="Low complexity" evidence="5">
    <location>
        <begin position="125"/>
        <end position="138"/>
    </location>
</feature>
<proteinExistence type="inferred from homology"/>
<dbReference type="GO" id="GO:0005634">
    <property type="term" value="C:nucleus"/>
    <property type="evidence" value="ECO:0007669"/>
    <property type="project" value="UniProtKB-SubCell"/>
</dbReference>
<dbReference type="InterPro" id="IPR031307">
    <property type="entry name" value="Ninja_fam"/>
</dbReference>
<feature type="domain" description="Tify" evidence="6">
    <location>
        <begin position="79"/>
        <end position="113"/>
    </location>
</feature>
<dbReference type="PANTHER" id="PTHR31413:SF31">
    <property type="entry name" value="NINJA-FAMILY PROTEIN AFP3"/>
    <property type="match status" value="1"/>
</dbReference>
<evidence type="ECO:0000313" key="7">
    <source>
        <dbReference type="EMBL" id="KAK6925121.1"/>
    </source>
</evidence>
<comment type="subcellular location">
    <subcellularLocation>
        <location evidence="1 4">Nucleus</location>
    </subcellularLocation>
</comment>
<dbReference type="Pfam" id="PF16135">
    <property type="entry name" value="TDBD"/>
    <property type="match status" value="1"/>
</dbReference>
<evidence type="ECO:0000256" key="3">
    <source>
        <dbReference type="ARBA" id="ARBA00023242"/>
    </source>
</evidence>
<feature type="region of interest" description="Disordered" evidence="5">
    <location>
        <begin position="125"/>
        <end position="160"/>
    </location>
</feature>
<comment type="function">
    <text evidence="4">Acts as a negative regulator of abscisic acid (ABA) response.</text>
</comment>
<dbReference type="EMBL" id="JBAMMX010000016">
    <property type="protein sequence ID" value="KAK6925121.1"/>
    <property type="molecule type" value="Genomic_DNA"/>
</dbReference>
<protein>
    <recommendedName>
        <fullName evidence="4">Ninja-family protein</fullName>
    </recommendedName>
    <alternativeName>
        <fullName evidence="4">ABI-binding protein</fullName>
    </alternativeName>
</protein>
<comment type="similarity">
    <text evidence="2 4">Belongs to the Ninja family.</text>
</comment>
<keyword evidence="8" id="KW-1185">Reference proteome</keyword>
<name>A0AAN8V7S7_9MAGN</name>
<accession>A0AAN8V7S7</accession>
<dbReference type="GO" id="GO:0045892">
    <property type="term" value="P:negative regulation of DNA-templated transcription"/>
    <property type="evidence" value="ECO:0007669"/>
    <property type="project" value="TreeGrafter"/>
</dbReference>
<sequence length="160" mass="17467">MNRVRIPRGMPRLHIVLPRNRRLSFGTSESLVKRARDAEVNQFGANVVQMIPRAITIGNGPLGRRIEGFLYKFSGEEELKIVCVCHGMLFSPAGFFKHAGGTDVPNSSRYITVVGVPLSFITGPNGYSNPNPNGNGNVNEDENNNEDVNEVPLDSDGDGN</sequence>
<evidence type="ECO:0000313" key="8">
    <source>
        <dbReference type="Proteomes" id="UP001370490"/>
    </source>
</evidence>
<dbReference type="AlphaFoldDB" id="A0AAN8V7S7"/>
<reference evidence="7 8" key="1">
    <citation type="submission" date="2023-12" db="EMBL/GenBank/DDBJ databases">
        <title>A high-quality genome assembly for Dillenia turbinata (Dilleniales).</title>
        <authorList>
            <person name="Chanderbali A."/>
        </authorList>
    </citation>
    <scope>NUCLEOTIDE SEQUENCE [LARGE SCALE GENOMIC DNA]</scope>
    <source>
        <strain evidence="7">LSX21</strain>
        <tissue evidence="7">Leaf</tissue>
    </source>
</reference>